<keyword evidence="1" id="KW-0472">Membrane</keyword>
<feature type="transmembrane region" description="Helical" evidence="1">
    <location>
        <begin position="87"/>
        <end position="107"/>
    </location>
</feature>
<reference evidence="2 3" key="1">
    <citation type="submission" date="2023-10" db="EMBL/GenBank/DDBJ databases">
        <title>Chromosome-scale genome assembly provides insights into flower coloration mechanisms of Canna indica.</title>
        <authorList>
            <person name="Li C."/>
        </authorList>
    </citation>
    <scope>NUCLEOTIDE SEQUENCE [LARGE SCALE GENOMIC DNA]</scope>
    <source>
        <tissue evidence="2">Flower</tissue>
    </source>
</reference>
<dbReference type="EMBL" id="CP136892">
    <property type="protein sequence ID" value="WOL00332.1"/>
    <property type="molecule type" value="Genomic_DNA"/>
</dbReference>
<dbReference type="InterPro" id="IPR045501">
    <property type="entry name" value="DUF6490"/>
</dbReference>
<organism evidence="2 3">
    <name type="scientific">Canna indica</name>
    <name type="common">Indian-shot</name>
    <dbReference type="NCBI Taxonomy" id="4628"/>
    <lineage>
        <taxon>Eukaryota</taxon>
        <taxon>Viridiplantae</taxon>
        <taxon>Streptophyta</taxon>
        <taxon>Embryophyta</taxon>
        <taxon>Tracheophyta</taxon>
        <taxon>Spermatophyta</taxon>
        <taxon>Magnoliopsida</taxon>
        <taxon>Liliopsida</taxon>
        <taxon>Zingiberales</taxon>
        <taxon>Cannaceae</taxon>
        <taxon>Canna</taxon>
    </lineage>
</organism>
<dbReference type="Pfam" id="PF20100">
    <property type="entry name" value="DUF6490"/>
    <property type="match status" value="1"/>
</dbReference>
<keyword evidence="1" id="KW-1133">Transmembrane helix</keyword>
<keyword evidence="3" id="KW-1185">Reference proteome</keyword>
<sequence length="152" mass="16699">MPPAAEDSPGGQHREEAANGNNGGGFSWLQVLAFLFLTFNSTLALYRSMDDPWNAAFVVLSYAVLLALFYCLRLFETAPSEASRGPLKMWVWVLSAILIVMFTHRVAAIMPLPVAMLVWGLAAATTCGGFYALFVYENEDDTKKNSDKPSKV</sequence>
<feature type="transmembrane region" description="Helical" evidence="1">
    <location>
        <begin position="114"/>
        <end position="136"/>
    </location>
</feature>
<evidence type="ECO:0000313" key="3">
    <source>
        <dbReference type="Proteomes" id="UP001327560"/>
    </source>
</evidence>
<evidence type="ECO:0000256" key="1">
    <source>
        <dbReference type="SAM" id="Phobius"/>
    </source>
</evidence>
<name>A0AAQ3K501_9LILI</name>
<gene>
    <name evidence="2" type="ORF">Cni_G09045</name>
</gene>
<feature type="transmembrane region" description="Helical" evidence="1">
    <location>
        <begin position="53"/>
        <end position="75"/>
    </location>
</feature>
<dbReference type="PANTHER" id="PTHR46610:SF3">
    <property type="entry name" value="OS01G0238200 PROTEIN"/>
    <property type="match status" value="1"/>
</dbReference>
<dbReference type="PANTHER" id="PTHR46610">
    <property type="entry name" value="OS05G0181300 PROTEIN"/>
    <property type="match status" value="1"/>
</dbReference>
<accession>A0AAQ3K501</accession>
<proteinExistence type="predicted"/>
<evidence type="ECO:0000313" key="2">
    <source>
        <dbReference type="EMBL" id="WOL00332.1"/>
    </source>
</evidence>
<feature type="transmembrane region" description="Helical" evidence="1">
    <location>
        <begin position="26"/>
        <end position="46"/>
    </location>
</feature>
<dbReference type="AlphaFoldDB" id="A0AAQ3K501"/>
<dbReference type="Proteomes" id="UP001327560">
    <property type="component" value="Chromosome 3"/>
</dbReference>
<protein>
    <submittedName>
        <fullName evidence="2">Uncharacterized protein</fullName>
    </submittedName>
</protein>
<keyword evidence="1" id="KW-0812">Transmembrane</keyword>